<dbReference type="Pfam" id="PF08700">
    <property type="entry name" value="VPS51_Exo84_N"/>
    <property type="match status" value="1"/>
</dbReference>
<dbReference type="GO" id="GO:0015031">
    <property type="term" value="P:protein transport"/>
    <property type="evidence" value="ECO:0007669"/>
    <property type="project" value="UniProtKB-UniRule"/>
</dbReference>
<feature type="region of interest" description="Disordered" evidence="3">
    <location>
        <begin position="219"/>
        <end position="252"/>
    </location>
</feature>
<dbReference type="EMBL" id="MCFI01000008">
    <property type="protein sequence ID" value="ORY83283.1"/>
    <property type="molecule type" value="Genomic_DNA"/>
</dbReference>
<reference evidence="4 5" key="1">
    <citation type="submission" date="2016-07" db="EMBL/GenBank/DDBJ databases">
        <title>Pervasive Adenine N6-methylation of Active Genes in Fungi.</title>
        <authorList>
            <consortium name="DOE Joint Genome Institute"/>
            <person name="Mondo S.J."/>
            <person name="Dannebaum R.O."/>
            <person name="Kuo R.C."/>
            <person name="Labutti K."/>
            <person name="Haridas S."/>
            <person name="Kuo A."/>
            <person name="Salamov A."/>
            <person name="Ahrendt S.R."/>
            <person name="Lipzen A."/>
            <person name="Sullivan W."/>
            <person name="Andreopoulos W.B."/>
            <person name="Clum A."/>
            <person name="Lindquist E."/>
            <person name="Daum C."/>
            <person name="Ramamoorthy G.K."/>
            <person name="Gryganskyi A."/>
            <person name="Culley D."/>
            <person name="Magnuson J.K."/>
            <person name="James T.Y."/>
            <person name="O'Malley M.A."/>
            <person name="Stajich J.E."/>
            <person name="Spatafora J.W."/>
            <person name="Visel A."/>
            <person name="Grigoriev I.V."/>
        </authorList>
    </citation>
    <scope>NUCLEOTIDE SEQUENCE [LARGE SCALE GENOMIC DNA]</scope>
    <source>
        <strain evidence="4 5">12-1054</strain>
    </source>
</reference>
<dbReference type="RefSeq" id="XP_040725864.1">
    <property type="nucleotide sequence ID" value="XM_040869238.1"/>
</dbReference>
<evidence type="ECO:0000313" key="4">
    <source>
        <dbReference type="EMBL" id="ORY83283.1"/>
    </source>
</evidence>
<keyword evidence="5" id="KW-1185">Reference proteome</keyword>
<dbReference type="GeneID" id="63785837"/>
<name>A0A1Y2FH81_PROLT</name>
<feature type="compositionally biased region" description="Basic and acidic residues" evidence="3">
    <location>
        <begin position="223"/>
        <end position="243"/>
    </location>
</feature>
<dbReference type="GO" id="GO:0032456">
    <property type="term" value="P:endocytic recycling"/>
    <property type="evidence" value="ECO:0007669"/>
    <property type="project" value="TreeGrafter"/>
</dbReference>
<dbReference type="PANTHER" id="PTHR15954:SF4">
    <property type="entry name" value="VACUOLAR PROTEIN SORTING-ASSOCIATED PROTEIN 51 HOMOLOG"/>
    <property type="match status" value="1"/>
</dbReference>
<dbReference type="GO" id="GO:0016020">
    <property type="term" value="C:membrane"/>
    <property type="evidence" value="ECO:0007669"/>
    <property type="project" value="TreeGrafter"/>
</dbReference>
<sequence>MSLSSSPRIPNSVTDIPRRRPKERKRQDLRSYYGIESSVAGNSALHNQGPVGHNPDLDRDDFQLDEYVAKVNQTPGAKELLKIENELVKEIRVLNGERKALIYDNYGRILTISETIKQLRLRLDAMSVSWGDFESILHSVRKLSTVSGATEPAVEQDELITAQSAEDLTRQWLQEATIRISSLTAFEQYAAALDEVADVEAVLEQSGDALLDPDTAQQLKHSLRSEREQIQERLEEGKQEKQEQAPSVPAKD</sequence>
<dbReference type="AlphaFoldDB" id="A0A1Y2FH81"/>
<dbReference type="InterPro" id="IPR014812">
    <property type="entry name" value="Vps51"/>
</dbReference>
<dbReference type="GO" id="GO:0042147">
    <property type="term" value="P:retrograde transport, endosome to Golgi"/>
    <property type="evidence" value="ECO:0007669"/>
    <property type="project" value="UniProtKB-UniRule"/>
</dbReference>
<dbReference type="Proteomes" id="UP000193685">
    <property type="component" value="Unassembled WGS sequence"/>
</dbReference>
<dbReference type="GO" id="GO:0007030">
    <property type="term" value="P:Golgi organization"/>
    <property type="evidence" value="ECO:0007669"/>
    <property type="project" value="UniProtKB-UniRule"/>
</dbReference>
<comment type="caution">
    <text evidence="4">The sequence shown here is derived from an EMBL/GenBank/DDBJ whole genome shotgun (WGS) entry which is preliminary data.</text>
</comment>
<dbReference type="GO" id="GO:1990745">
    <property type="term" value="C:EARP complex"/>
    <property type="evidence" value="ECO:0007669"/>
    <property type="project" value="TreeGrafter"/>
</dbReference>
<comment type="function">
    <text evidence="2">Acts as component of the GARP complex that is involved in retrograde transport from early and late endosomes to the trans-Golgi network (TGN).</text>
</comment>
<evidence type="ECO:0000256" key="3">
    <source>
        <dbReference type="SAM" id="MobiDB-lite"/>
    </source>
</evidence>
<dbReference type="PANTHER" id="PTHR15954">
    <property type="entry name" value="VACUOLAR PROTEIN SORTING-ASSOCIATED PROTEIN 51 HOMOLOG"/>
    <property type="match status" value="1"/>
</dbReference>
<proteinExistence type="inferred from homology"/>
<dbReference type="GO" id="GO:0048193">
    <property type="term" value="P:Golgi vesicle transport"/>
    <property type="evidence" value="ECO:0007669"/>
    <property type="project" value="TreeGrafter"/>
</dbReference>
<evidence type="ECO:0000313" key="5">
    <source>
        <dbReference type="Proteomes" id="UP000193685"/>
    </source>
</evidence>
<dbReference type="GO" id="GO:0000938">
    <property type="term" value="C:GARP complex"/>
    <property type="evidence" value="ECO:0007669"/>
    <property type="project" value="UniProtKB-UniRule"/>
</dbReference>
<dbReference type="OrthoDB" id="203678at2759"/>
<feature type="compositionally biased region" description="Polar residues" evidence="3">
    <location>
        <begin position="1"/>
        <end position="14"/>
    </location>
</feature>
<dbReference type="STRING" id="56484.A0A1Y2FH81"/>
<comment type="similarity">
    <text evidence="1 2">Belongs to the VPS51 family.</text>
</comment>
<organism evidence="4 5">
    <name type="scientific">Protomyces lactucae-debilis</name>
    <dbReference type="NCBI Taxonomy" id="2754530"/>
    <lineage>
        <taxon>Eukaryota</taxon>
        <taxon>Fungi</taxon>
        <taxon>Dikarya</taxon>
        <taxon>Ascomycota</taxon>
        <taxon>Taphrinomycotina</taxon>
        <taxon>Taphrinomycetes</taxon>
        <taxon>Taphrinales</taxon>
        <taxon>Protomycetaceae</taxon>
        <taxon>Protomyces</taxon>
    </lineage>
</organism>
<keyword evidence="2" id="KW-0333">Golgi apparatus</keyword>
<evidence type="ECO:0000256" key="2">
    <source>
        <dbReference type="RuleBase" id="RU368010"/>
    </source>
</evidence>
<keyword evidence="2" id="KW-0445">Lipid transport</keyword>
<protein>
    <recommendedName>
        <fullName evidence="2">Vacuolar protein sorting-associated protein 51 homolog</fullName>
    </recommendedName>
</protein>
<accession>A0A1Y2FH81</accession>
<gene>
    <name evidence="4" type="ORF">BCR37DRAFT_379326</name>
</gene>
<dbReference type="GO" id="GO:0005829">
    <property type="term" value="C:cytosol"/>
    <property type="evidence" value="ECO:0007669"/>
    <property type="project" value="GOC"/>
</dbReference>
<comment type="subcellular location">
    <subcellularLocation>
        <location evidence="2">Golgi apparatus</location>
        <location evidence="2">trans-Golgi network</location>
    </subcellularLocation>
</comment>
<dbReference type="GO" id="GO:0006869">
    <property type="term" value="P:lipid transport"/>
    <property type="evidence" value="ECO:0007669"/>
    <property type="project" value="UniProtKB-UniRule"/>
</dbReference>
<evidence type="ECO:0000256" key="1">
    <source>
        <dbReference type="ARBA" id="ARBA00006080"/>
    </source>
</evidence>
<dbReference type="OMA" id="KHLEDCE"/>
<keyword evidence="2" id="KW-0813">Transport</keyword>
<comment type="subunit">
    <text evidence="2">Component of the Golgi-associated retrograde protein (GARP) complex.</text>
</comment>
<feature type="region of interest" description="Disordered" evidence="3">
    <location>
        <begin position="1"/>
        <end position="31"/>
    </location>
</feature>
<keyword evidence="2" id="KW-0653">Protein transport</keyword>